<evidence type="ECO:0000256" key="3">
    <source>
        <dbReference type="ARBA" id="ARBA00022723"/>
    </source>
</evidence>
<feature type="domain" description="MPN" evidence="8">
    <location>
        <begin position="85"/>
        <end position="207"/>
    </location>
</feature>
<dbReference type="GO" id="GO:0046872">
    <property type="term" value="F:metal ion binding"/>
    <property type="evidence" value="ECO:0007669"/>
    <property type="project" value="UniProtKB-KW"/>
</dbReference>
<evidence type="ECO:0000256" key="5">
    <source>
        <dbReference type="ARBA" id="ARBA00022833"/>
    </source>
</evidence>
<dbReference type="EMBL" id="CCBC010000146">
    <property type="protein sequence ID" value="CDO17942.1"/>
    <property type="molecule type" value="Genomic_DNA"/>
</dbReference>
<dbReference type="InterPro" id="IPR025657">
    <property type="entry name" value="RadC_JAB"/>
</dbReference>
<dbReference type="AlphaFoldDB" id="A0A060RGZ3"/>
<evidence type="ECO:0000313" key="10">
    <source>
        <dbReference type="Proteomes" id="UP000027584"/>
    </source>
</evidence>
<comment type="similarity">
    <text evidence="1 7">Belongs to the UPF0758 family.</text>
</comment>
<reference evidence="9 10" key="2">
    <citation type="submission" date="2014-05" db="EMBL/GenBank/DDBJ databases">
        <title>Genome sequence of Streptococcus gallolyticus.</title>
        <authorList>
            <person name="Del Campo R."/>
        </authorList>
    </citation>
    <scope>NUCLEOTIDE SEQUENCE [LARGE SCALE GENOMIC DNA]</scope>
    <source>
        <strain evidence="9 10">LMG17956</strain>
    </source>
</reference>
<dbReference type="GO" id="GO:0006508">
    <property type="term" value="P:proteolysis"/>
    <property type="evidence" value="ECO:0007669"/>
    <property type="project" value="UniProtKB-KW"/>
</dbReference>
<keyword evidence="5" id="KW-0862">Zinc</keyword>
<dbReference type="Gene3D" id="3.40.140.10">
    <property type="entry name" value="Cytidine Deaminase, domain 2"/>
    <property type="match status" value="1"/>
</dbReference>
<evidence type="ECO:0000256" key="4">
    <source>
        <dbReference type="ARBA" id="ARBA00022801"/>
    </source>
</evidence>
<evidence type="ECO:0000259" key="8">
    <source>
        <dbReference type="PROSITE" id="PS50249"/>
    </source>
</evidence>
<gene>
    <name evidence="9" type="ORF">BN963_SGAL_01137</name>
</gene>
<keyword evidence="2" id="KW-0645">Protease</keyword>
<evidence type="ECO:0000313" key="9">
    <source>
        <dbReference type="EMBL" id="CDO17942.1"/>
    </source>
</evidence>
<evidence type="ECO:0000256" key="1">
    <source>
        <dbReference type="ARBA" id="ARBA00010243"/>
    </source>
</evidence>
<dbReference type="InterPro" id="IPR020891">
    <property type="entry name" value="UPF0758_CS"/>
</dbReference>
<evidence type="ECO:0000256" key="2">
    <source>
        <dbReference type="ARBA" id="ARBA00022670"/>
    </source>
</evidence>
<keyword evidence="4" id="KW-0378">Hydrolase</keyword>
<proteinExistence type="inferred from homology"/>
<name>A0A060RGZ3_9STRE</name>
<dbReference type="CDD" id="cd08071">
    <property type="entry name" value="MPN_DUF2466"/>
    <property type="match status" value="1"/>
</dbReference>
<protein>
    <submittedName>
        <fullName evidence="9">DNA repair protein</fullName>
    </submittedName>
</protein>
<dbReference type="NCBIfam" id="TIGR00608">
    <property type="entry name" value="radc"/>
    <property type="match status" value="1"/>
</dbReference>
<evidence type="ECO:0000256" key="7">
    <source>
        <dbReference type="RuleBase" id="RU003797"/>
    </source>
</evidence>
<dbReference type="InterPro" id="IPR037518">
    <property type="entry name" value="MPN"/>
</dbReference>
<evidence type="ECO:0000256" key="6">
    <source>
        <dbReference type="ARBA" id="ARBA00023049"/>
    </source>
</evidence>
<organism evidence="9 10">
    <name type="scientific">Streptococcus gallolyticus</name>
    <dbReference type="NCBI Taxonomy" id="315405"/>
    <lineage>
        <taxon>Bacteria</taxon>
        <taxon>Bacillati</taxon>
        <taxon>Bacillota</taxon>
        <taxon>Bacilli</taxon>
        <taxon>Lactobacillales</taxon>
        <taxon>Streptococcaceae</taxon>
        <taxon>Streptococcus</taxon>
    </lineage>
</organism>
<dbReference type="SUPFAM" id="SSF102712">
    <property type="entry name" value="JAB1/MPN domain"/>
    <property type="match status" value="1"/>
</dbReference>
<dbReference type="PANTHER" id="PTHR30471:SF3">
    <property type="entry name" value="UPF0758 PROTEIN YEES-RELATED"/>
    <property type="match status" value="1"/>
</dbReference>
<dbReference type="InterPro" id="IPR001405">
    <property type="entry name" value="UPF0758"/>
</dbReference>
<reference evidence="9 10" key="1">
    <citation type="submission" date="2014-02" db="EMBL/GenBank/DDBJ databases">
        <authorList>
            <person name="Manrique M."/>
        </authorList>
    </citation>
    <scope>NUCLEOTIDE SEQUENCE [LARGE SCALE GENOMIC DNA]</scope>
    <source>
        <strain evidence="9 10">LMG17956</strain>
    </source>
</reference>
<dbReference type="Pfam" id="PF04002">
    <property type="entry name" value="RadC"/>
    <property type="match status" value="1"/>
</dbReference>
<dbReference type="PANTHER" id="PTHR30471">
    <property type="entry name" value="DNA REPAIR PROTEIN RADC"/>
    <property type="match status" value="1"/>
</dbReference>
<accession>A0A060RGZ3</accession>
<dbReference type="PROSITE" id="PS50249">
    <property type="entry name" value="MPN"/>
    <property type="match status" value="1"/>
</dbReference>
<keyword evidence="6" id="KW-0482">Metalloprotease</keyword>
<dbReference type="GO" id="GO:0008237">
    <property type="term" value="F:metallopeptidase activity"/>
    <property type="evidence" value="ECO:0007669"/>
    <property type="project" value="UniProtKB-KW"/>
</dbReference>
<dbReference type="Proteomes" id="UP000027584">
    <property type="component" value="Unassembled WGS sequence"/>
</dbReference>
<sequence length="208" mass="23272">MITSNNSVSNVDLLVNFLSLNSRKAPEDIRQIAAGLLADVELSEVCNLSLNQLMNYGFSGKQAGALLSAFELFNRSISTPCQGMFVFSSEVISEYLIKKYGHERQEHLVVLYLNVQNRVIEERTVFVGGVNRSIANPREIIHHACKNMASRIVIVHNHPSGQVMPSKNDLTFTKQIKTACDTIEVDVLDHIIVGRDAYYSFREEGDLV</sequence>
<keyword evidence="3" id="KW-0479">Metal-binding</keyword>
<comment type="caution">
    <text evidence="9">The sequence shown here is derived from an EMBL/GenBank/DDBJ whole genome shotgun (WGS) entry which is preliminary data.</text>
</comment>
<dbReference type="PROSITE" id="PS01302">
    <property type="entry name" value="UPF0758"/>
    <property type="match status" value="1"/>
</dbReference>